<dbReference type="InterPro" id="IPR036388">
    <property type="entry name" value="WH-like_DNA-bd_sf"/>
</dbReference>
<evidence type="ECO:0000313" key="1">
    <source>
        <dbReference type="EMBL" id="VEW14161.1"/>
    </source>
</evidence>
<dbReference type="EMBL" id="CAACXN010000015">
    <property type="protein sequence ID" value="VEW14161.1"/>
    <property type="molecule type" value="Genomic_DNA"/>
</dbReference>
<dbReference type="RefSeq" id="WP_259823700.1">
    <property type="nucleotide sequence ID" value="NZ_JALXUT010000013.1"/>
</dbReference>
<reference evidence="1 2" key="1">
    <citation type="submission" date="2019-02" db="EMBL/GenBank/DDBJ databases">
        <authorList>
            <consortium name="Pathogen Informatics"/>
        </authorList>
    </citation>
    <scope>NUCLEOTIDE SEQUENCE [LARGE SCALE GENOMIC DNA]</scope>
    <source>
        <strain evidence="1 2">3012STDY7078520</strain>
    </source>
</reference>
<name>A0A449D9C2_9MICO</name>
<accession>A0A449D9C2</accession>
<gene>
    <name evidence="1" type="ORF">NCTC12391_02320</name>
</gene>
<dbReference type="AlphaFoldDB" id="A0A449D9C2"/>
<dbReference type="Proteomes" id="UP000386281">
    <property type="component" value="Unassembled WGS sequence"/>
</dbReference>
<dbReference type="Gene3D" id="1.10.10.10">
    <property type="entry name" value="Winged helix-like DNA-binding domain superfamily/Winged helix DNA-binding domain"/>
    <property type="match status" value="1"/>
</dbReference>
<sequence length="47" mass="5221">MPVPYPAEIRDRAVRLALEARNDPATRDGAIARVAKQHDLLPATQQK</sequence>
<evidence type="ECO:0000313" key="2">
    <source>
        <dbReference type="Proteomes" id="UP000386281"/>
    </source>
</evidence>
<evidence type="ECO:0008006" key="3">
    <source>
        <dbReference type="Google" id="ProtNLM"/>
    </source>
</evidence>
<proteinExistence type="predicted"/>
<organism evidence="1 2">
    <name type="scientific">Brevibacterium casei</name>
    <dbReference type="NCBI Taxonomy" id="33889"/>
    <lineage>
        <taxon>Bacteria</taxon>
        <taxon>Bacillati</taxon>
        <taxon>Actinomycetota</taxon>
        <taxon>Actinomycetes</taxon>
        <taxon>Micrococcales</taxon>
        <taxon>Brevibacteriaceae</taxon>
        <taxon>Brevibacterium</taxon>
    </lineage>
</organism>
<protein>
    <recommendedName>
        <fullName evidence="3">Transposase</fullName>
    </recommendedName>
</protein>